<gene>
    <name evidence="2" type="ORF">M408DRAFT_330221</name>
</gene>
<dbReference type="AlphaFoldDB" id="A0A0C3B6J5"/>
<organism evidence="2 3">
    <name type="scientific">Serendipita vermifera MAFF 305830</name>
    <dbReference type="NCBI Taxonomy" id="933852"/>
    <lineage>
        <taxon>Eukaryota</taxon>
        <taxon>Fungi</taxon>
        <taxon>Dikarya</taxon>
        <taxon>Basidiomycota</taxon>
        <taxon>Agaricomycotina</taxon>
        <taxon>Agaricomycetes</taxon>
        <taxon>Sebacinales</taxon>
        <taxon>Serendipitaceae</taxon>
        <taxon>Serendipita</taxon>
    </lineage>
</organism>
<dbReference type="Proteomes" id="UP000054097">
    <property type="component" value="Unassembled WGS sequence"/>
</dbReference>
<dbReference type="STRING" id="933852.A0A0C3B6J5"/>
<evidence type="ECO:0008006" key="4">
    <source>
        <dbReference type="Google" id="ProtNLM"/>
    </source>
</evidence>
<reference evidence="2 3" key="1">
    <citation type="submission" date="2014-04" db="EMBL/GenBank/DDBJ databases">
        <authorList>
            <consortium name="DOE Joint Genome Institute"/>
            <person name="Kuo A."/>
            <person name="Zuccaro A."/>
            <person name="Kohler A."/>
            <person name="Nagy L.G."/>
            <person name="Floudas D."/>
            <person name="Copeland A."/>
            <person name="Barry K.W."/>
            <person name="Cichocki N."/>
            <person name="Veneault-Fourrey C."/>
            <person name="LaButti K."/>
            <person name="Lindquist E.A."/>
            <person name="Lipzen A."/>
            <person name="Lundell T."/>
            <person name="Morin E."/>
            <person name="Murat C."/>
            <person name="Sun H."/>
            <person name="Tunlid A."/>
            <person name="Henrissat B."/>
            <person name="Grigoriev I.V."/>
            <person name="Hibbett D.S."/>
            <person name="Martin F."/>
            <person name="Nordberg H.P."/>
            <person name="Cantor M.N."/>
            <person name="Hua S.X."/>
        </authorList>
    </citation>
    <scope>NUCLEOTIDE SEQUENCE [LARGE SCALE GENOMIC DNA]</scope>
    <source>
        <strain evidence="2 3">MAFF 305830</strain>
    </source>
</reference>
<keyword evidence="3" id="KW-1185">Reference proteome</keyword>
<feature type="coiled-coil region" evidence="1">
    <location>
        <begin position="16"/>
        <end position="43"/>
    </location>
</feature>
<dbReference type="HOGENOM" id="CLU_2028165_0_0_1"/>
<dbReference type="EMBL" id="KN824301">
    <property type="protein sequence ID" value="KIM27081.1"/>
    <property type="molecule type" value="Genomic_DNA"/>
</dbReference>
<name>A0A0C3B6J5_SERVB</name>
<accession>A0A0C3B6J5</accession>
<sequence>MWTPENKYALPSGEDIPRAREAIKQLKAEIELASLRVAEAQRYLDGLVDDLREREAWLAPVRRIPFDILSLIFTTVSKMDWRTPMSLAGVCRTGEKEFSLLLEHGDLSILHKRDLFAIYRSS</sequence>
<dbReference type="OrthoDB" id="3248197at2759"/>
<reference evidence="3" key="2">
    <citation type="submission" date="2015-01" db="EMBL/GenBank/DDBJ databases">
        <title>Evolutionary Origins and Diversification of the Mycorrhizal Mutualists.</title>
        <authorList>
            <consortium name="DOE Joint Genome Institute"/>
            <consortium name="Mycorrhizal Genomics Consortium"/>
            <person name="Kohler A."/>
            <person name="Kuo A."/>
            <person name="Nagy L.G."/>
            <person name="Floudas D."/>
            <person name="Copeland A."/>
            <person name="Barry K.W."/>
            <person name="Cichocki N."/>
            <person name="Veneault-Fourrey C."/>
            <person name="LaButti K."/>
            <person name="Lindquist E.A."/>
            <person name="Lipzen A."/>
            <person name="Lundell T."/>
            <person name="Morin E."/>
            <person name="Murat C."/>
            <person name="Riley R."/>
            <person name="Ohm R."/>
            <person name="Sun H."/>
            <person name="Tunlid A."/>
            <person name="Henrissat B."/>
            <person name="Grigoriev I.V."/>
            <person name="Hibbett D.S."/>
            <person name="Martin F."/>
        </authorList>
    </citation>
    <scope>NUCLEOTIDE SEQUENCE [LARGE SCALE GENOMIC DNA]</scope>
    <source>
        <strain evidence="3">MAFF 305830</strain>
    </source>
</reference>
<evidence type="ECO:0000313" key="3">
    <source>
        <dbReference type="Proteomes" id="UP000054097"/>
    </source>
</evidence>
<evidence type="ECO:0000313" key="2">
    <source>
        <dbReference type="EMBL" id="KIM27081.1"/>
    </source>
</evidence>
<proteinExistence type="predicted"/>
<evidence type="ECO:0000256" key="1">
    <source>
        <dbReference type="SAM" id="Coils"/>
    </source>
</evidence>
<keyword evidence="1" id="KW-0175">Coiled coil</keyword>
<protein>
    <recommendedName>
        <fullName evidence="4">F-box domain-containing protein</fullName>
    </recommendedName>
</protein>